<dbReference type="InterPro" id="IPR011991">
    <property type="entry name" value="ArsR-like_HTH"/>
</dbReference>
<dbReference type="PANTHER" id="PTHR33164">
    <property type="entry name" value="TRANSCRIPTIONAL REGULATOR, MARR FAMILY"/>
    <property type="match status" value="1"/>
</dbReference>
<dbReference type="Proteomes" id="UP000435304">
    <property type="component" value="Unassembled WGS sequence"/>
</dbReference>
<dbReference type="InterPro" id="IPR036388">
    <property type="entry name" value="WH-like_DNA-bd_sf"/>
</dbReference>
<accession>A0A6A9V1N7</accession>
<keyword evidence="2" id="KW-0238">DNA-binding</keyword>
<name>A0A6A9V1N7_9ACTN</name>
<protein>
    <submittedName>
        <fullName evidence="6">MarR family transcriptional regulator</fullName>
    </submittedName>
</protein>
<dbReference type="Gene3D" id="1.10.10.10">
    <property type="entry name" value="Winged helix-like DNA-binding domain superfamily/Winged helix DNA-binding domain"/>
    <property type="match status" value="1"/>
</dbReference>
<dbReference type="RefSeq" id="WP_156611749.1">
    <property type="nucleotide sequence ID" value="NZ_WPCU01000010.1"/>
</dbReference>
<keyword evidence="3" id="KW-0804">Transcription</keyword>
<dbReference type="PANTHER" id="PTHR33164:SF57">
    <property type="entry name" value="MARR-FAMILY TRANSCRIPTIONAL REGULATOR"/>
    <property type="match status" value="1"/>
</dbReference>
<dbReference type="GO" id="GO:0003700">
    <property type="term" value="F:DNA-binding transcription factor activity"/>
    <property type="evidence" value="ECO:0007669"/>
    <property type="project" value="InterPro"/>
</dbReference>
<evidence type="ECO:0000256" key="2">
    <source>
        <dbReference type="ARBA" id="ARBA00023125"/>
    </source>
</evidence>
<dbReference type="GO" id="GO:0006950">
    <property type="term" value="P:response to stress"/>
    <property type="evidence" value="ECO:0007669"/>
    <property type="project" value="TreeGrafter"/>
</dbReference>
<dbReference type="Pfam" id="PF01047">
    <property type="entry name" value="MarR"/>
    <property type="match status" value="1"/>
</dbReference>
<dbReference type="InterPro" id="IPR036390">
    <property type="entry name" value="WH_DNA-bd_sf"/>
</dbReference>
<keyword evidence="7" id="KW-1185">Reference proteome</keyword>
<feature type="domain" description="HTH marR-type" evidence="5">
    <location>
        <begin position="13"/>
        <end position="146"/>
    </location>
</feature>
<dbReference type="CDD" id="cd00090">
    <property type="entry name" value="HTH_ARSR"/>
    <property type="match status" value="1"/>
</dbReference>
<dbReference type="GO" id="GO:0003677">
    <property type="term" value="F:DNA binding"/>
    <property type="evidence" value="ECO:0007669"/>
    <property type="project" value="UniProtKB-KW"/>
</dbReference>
<dbReference type="InterPro" id="IPR000835">
    <property type="entry name" value="HTH_MarR-typ"/>
</dbReference>
<organism evidence="6 7">
    <name type="scientific">Auraticoccus cholistanensis</name>
    <dbReference type="NCBI Taxonomy" id="2656650"/>
    <lineage>
        <taxon>Bacteria</taxon>
        <taxon>Bacillati</taxon>
        <taxon>Actinomycetota</taxon>
        <taxon>Actinomycetes</taxon>
        <taxon>Propionibacteriales</taxon>
        <taxon>Propionibacteriaceae</taxon>
        <taxon>Auraticoccus</taxon>
    </lineage>
</organism>
<dbReference type="AlphaFoldDB" id="A0A6A9V1N7"/>
<sequence length="171" mass="19319">MQASLATRTAEDVPALEEELRSLFRLLRRWQHRSAEVGLELDQHTYTMLSAVREHGPLRIQELATALGLDASTVSRHVTALERCGLLTRVPDPDDGRARRIILTATGAATWSRDRDARRDLVRRMLARWPLDDRRRLTSLLTQLNGELTGLLSEELDPPSAPAPEKDVLNR</sequence>
<evidence type="ECO:0000256" key="1">
    <source>
        <dbReference type="ARBA" id="ARBA00023015"/>
    </source>
</evidence>
<evidence type="ECO:0000256" key="4">
    <source>
        <dbReference type="SAM" id="MobiDB-lite"/>
    </source>
</evidence>
<dbReference type="SMART" id="SM00347">
    <property type="entry name" value="HTH_MARR"/>
    <property type="match status" value="1"/>
</dbReference>
<feature type="region of interest" description="Disordered" evidence="4">
    <location>
        <begin position="151"/>
        <end position="171"/>
    </location>
</feature>
<dbReference type="SUPFAM" id="SSF46785">
    <property type="entry name" value="Winged helix' DNA-binding domain"/>
    <property type="match status" value="1"/>
</dbReference>
<keyword evidence="1" id="KW-0805">Transcription regulation</keyword>
<reference evidence="6 7" key="1">
    <citation type="submission" date="2019-12" db="EMBL/GenBank/DDBJ databases">
        <title>Auraticoccus cholistani sp. nov., an actinomycete isolated from soil of Cholistan desert.</title>
        <authorList>
            <person name="Cheema M.T."/>
        </authorList>
    </citation>
    <scope>NUCLEOTIDE SEQUENCE [LARGE SCALE GENOMIC DNA]</scope>
    <source>
        <strain evidence="6 7">F435</strain>
    </source>
</reference>
<dbReference type="PROSITE" id="PS50995">
    <property type="entry name" value="HTH_MARR_2"/>
    <property type="match status" value="1"/>
</dbReference>
<evidence type="ECO:0000256" key="3">
    <source>
        <dbReference type="ARBA" id="ARBA00023163"/>
    </source>
</evidence>
<gene>
    <name evidence="6" type="ORF">GC722_16025</name>
</gene>
<dbReference type="PRINTS" id="PR00598">
    <property type="entry name" value="HTHMARR"/>
</dbReference>
<proteinExistence type="predicted"/>
<dbReference type="PROSITE" id="PS01117">
    <property type="entry name" value="HTH_MARR_1"/>
    <property type="match status" value="1"/>
</dbReference>
<evidence type="ECO:0000259" key="5">
    <source>
        <dbReference type="PROSITE" id="PS50995"/>
    </source>
</evidence>
<comment type="caution">
    <text evidence="6">The sequence shown here is derived from an EMBL/GenBank/DDBJ whole genome shotgun (WGS) entry which is preliminary data.</text>
</comment>
<evidence type="ECO:0000313" key="6">
    <source>
        <dbReference type="EMBL" id="MVA77511.1"/>
    </source>
</evidence>
<evidence type="ECO:0000313" key="7">
    <source>
        <dbReference type="Proteomes" id="UP000435304"/>
    </source>
</evidence>
<dbReference type="EMBL" id="WPCU01000010">
    <property type="protein sequence ID" value="MVA77511.1"/>
    <property type="molecule type" value="Genomic_DNA"/>
</dbReference>
<dbReference type="InterPro" id="IPR023187">
    <property type="entry name" value="Tscrpt_reg_MarR-type_CS"/>
</dbReference>
<dbReference type="InterPro" id="IPR039422">
    <property type="entry name" value="MarR/SlyA-like"/>
</dbReference>